<accession>A0ABD1NC74</accession>
<name>A0ABD1NC74_9FABA</name>
<comment type="subunit">
    <text evidence="7">The mature protein consists of high- and low-kDa subunits linked by disulfide bonds.</text>
</comment>
<evidence type="ECO:0000313" key="11">
    <source>
        <dbReference type="Proteomes" id="UP001603857"/>
    </source>
</evidence>
<dbReference type="InterPro" id="IPR032861">
    <property type="entry name" value="TAXi_N"/>
</dbReference>
<dbReference type="PANTHER" id="PTHR47965:SF28">
    <property type="entry name" value="BASIC 7S GLOBULIN"/>
    <property type="match status" value="1"/>
</dbReference>
<dbReference type="GO" id="GO:0045735">
    <property type="term" value="F:nutrient reservoir activity"/>
    <property type="evidence" value="ECO:0007669"/>
    <property type="project" value="UniProtKB-KW"/>
</dbReference>
<proteinExistence type="inferred from homology"/>
<evidence type="ECO:0000256" key="8">
    <source>
        <dbReference type="ARBA" id="ARBA00083953"/>
    </source>
</evidence>
<dbReference type="FunFam" id="2.40.70.10:FF:000045">
    <property type="entry name" value="Basic 7S globulin"/>
    <property type="match status" value="1"/>
</dbReference>
<dbReference type="EMBL" id="JBGMDY010000002">
    <property type="protein sequence ID" value="KAL2345718.1"/>
    <property type="molecule type" value="Genomic_DNA"/>
</dbReference>
<protein>
    <recommendedName>
        <fullName evidence="8">SBg7S</fullName>
    </recommendedName>
</protein>
<sequence length="414" mass="45047">MSLLPIQLKHLAGISQLLPKNNPGGPPLQRDEASGLHWFNLYKSSTPAQNSMLPILVDLNGNHLWLNCEQQHLTKLYQAPFCHSTQCIRANTHQCLSCPADRPGCHRNACGLLSTNPITQQTGLGELGQDFLGVYLAQGSQLGPILVIPNFLFSCAPSFLLQKGLPKGTQGVAGFGHGPISLPNQVASHYGLEHQFTMCLGRHSTSQGSVIFGDTAIYMPRIHKQDIFHEVAVTPLTITAQGEYNVRVNSIKVNQHTFSLPTQPEDSGAAGGTMISTAAPHMVLQHSIFEAFTKMFAQQMPKQAQVKPVAPFGLCFNSNMVSKFPNVDLVMDRPNGPVWRISGEELVAHVRPGLTCLAVVNGGMQTRAPVTIGARQLEERVVVFDLARSTLRFSTSTLGSRGLKCGDLVNFVHY</sequence>
<comment type="similarity">
    <text evidence="1">Belongs to the peptidase A1 family.</text>
</comment>
<dbReference type="InterPro" id="IPR001461">
    <property type="entry name" value="Aspartic_peptidase_A1"/>
</dbReference>
<dbReference type="InterPro" id="IPR033868">
    <property type="entry name" value="Xylanase_inhibitor_I-like"/>
</dbReference>
<keyword evidence="4" id="KW-0708">Seed storage protein</keyword>
<evidence type="ECO:0000256" key="5">
    <source>
        <dbReference type="ARBA" id="ARBA00023157"/>
    </source>
</evidence>
<evidence type="ECO:0000256" key="4">
    <source>
        <dbReference type="ARBA" id="ARBA00023129"/>
    </source>
</evidence>
<dbReference type="PANTHER" id="PTHR47965">
    <property type="entry name" value="ASPARTYL PROTEASE-RELATED"/>
    <property type="match status" value="1"/>
</dbReference>
<dbReference type="Gene3D" id="2.40.70.10">
    <property type="entry name" value="Acid Proteases"/>
    <property type="match status" value="2"/>
</dbReference>
<keyword evidence="11" id="KW-1185">Reference proteome</keyword>
<evidence type="ECO:0000256" key="3">
    <source>
        <dbReference type="ARBA" id="ARBA00022761"/>
    </source>
</evidence>
<dbReference type="InterPro" id="IPR033121">
    <property type="entry name" value="PEPTIDASE_A1"/>
</dbReference>
<organism evidence="10 11">
    <name type="scientific">Flemingia macrophylla</name>
    <dbReference type="NCBI Taxonomy" id="520843"/>
    <lineage>
        <taxon>Eukaryota</taxon>
        <taxon>Viridiplantae</taxon>
        <taxon>Streptophyta</taxon>
        <taxon>Embryophyta</taxon>
        <taxon>Tracheophyta</taxon>
        <taxon>Spermatophyta</taxon>
        <taxon>Magnoliopsida</taxon>
        <taxon>eudicotyledons</taxon>
        <taxon>Gunneridae</taxon>
        <taxon>Pentapetalae</taxon>
        <taxon>rosids</taxon>
        <taxon>fabids</taxon>
        <taxon>Fabales</taxon>
        <taxon>Fabaceae</taxon>
        <taxon>Papilionoideae</taxon>
        <taxon>50 kb inversion clade</taxon>
        <taxon>NPAAA clade</taxon>
        <taxon>indigoferoid/millettioid clade</taxon>
        <taxon>Phaseoleae</taxon>
        <taxon>Flemingia</taxon>
    </lineage>
</organism>
<evidence type="ECO:0000313" key="10">
    <source>
        <dbReference type="EMBL" id="KAL2345718.1"/>
    </source>
</evidence>
<reference evidence="10 11" key="1">
    <citation type="submission" date="2024-08" db="EMBL/GenBank/DDBJ databases">
        <title>Insights into the chromosomal genome structure of Flemingia macrophylla.</title>
        <authorList>
            <person name="Ding Y."/>
            <person name="Zhao Y."/>
            <person name="Bi W."/>
            <person name="Wu M."/>
            <person name="Zhao G."/>
            <person name="Gong Y."/>
            <person name="Li W."/>
            <person name="Zhang P."/>
        </authorList>
    </citation>
    <scope>NUCLEOTIDE SEQUENCE [LARGE SCALE GENOMIC DNA]</scope>
    <source>
        <strain evidence="10">DYQJB</strain>
        <tissue evidence="10">Leaf</tissue>
    </source>
</reference>
<comment type="caution">
    <text evidence="10">The sequence shown here is derived from an EMBL/GenBank/DDBJ whole genome shotgun (WGS) entry which is preliminary data.</text>
</comment>
<dbReference type="CDD" id="cd05489">
    <property type="entry name" value="xylanase_inhibitor_I_like"/>
    <property type="match status" value="1"/>
</dbReference>
<dbReference type="SUPFAM" id="SSF50630">
    <property type="entry name" value="Acid proteases"/>
    <property type="match status" value="1"/>
</dbReference>
<keyword evidence="3" id="KW-0758">Storage protein</keyword>
<evidence type="ECO:0000256" key="6">
    <source>
        <dbReference type="ARBA" id="ARBA00054610"/>
    </source>
</evidence>
<evidence type="ECO:0000256" key="1">
    <source>
        <dbReference type="ARBA" id="ARBA00007447"/>
    </source>
</evidence>
<dbReference type="FunFam" id="2.40.70.10:FF:000126">
    <property type="entry name" value="Gamma conglutin 1"/>
    <property type="match status" value="1"/>
</dbReference>
<evidence type="ECO:0000256" key="2">
    <source>
        <dbReference type="ARBA" id="ARBA00022729"/>
    </source>
</evidence>
<dbReference type="Proteomes" id="UP001603857">
    <property type="component" value="Unassembled WGS sequence"/>
</dbReference>
<dbReference type="AlphaFoldDB" id="A0ABD1NC74"/>
<feature type="domain" description="Peptidase A1" evidence="9">
    <location>
        <begin position="40"/>
        <end position="394"/>
    </location>
</feature>
<gene>
    <name evidence="10" type="ORF">Fmac_007003</name>
</gene>
<dbReference type="PROSITE" id="PS51767">
    <property type="entry name" value="PEPTIDASE_A1"/>
    <property type="match status" value="1"/>
</dbReference>
<dbReference type="Pfam" id="PF14543">
    <property type="entry name" value="TAXi_N"/>
    <property type="match status" value="1"/>
</dbReference>
<dbReference type="InterPro" id="IPR021109">
    <property type="entry name" value="Peptidase_aspartic_dom_sf"/>
</dbReference>
<evidence type="ECO:0000256" key="7">
    <source>
        <dbReference type="ARBA" id="ARBA00062460"/>
    </source>
</evidence>
<dbReference type="InterPro" id="IPR032799">
    <property type="entry name" value="TAXi_C"/>
</dbReference>
<dbReference type="Pfam" id="PF14541">
    <property type="entry name" value="TAXi_C"/>
    <property type="match status" value="1"/>
</dbReference>
<comment type="function">
    <text evidence="6">Seed storage protein. Has a protein kinase activity. Binds leginsulin.</text>
</comment>
<evidence type="ECO:0000259" key="9">
    <source>
        <dbReference type="PROSITE" id="PS51767"/>
    </source>
</evidence>
<keyword evidence="2" id="KW-0732">Signal</keyword>
<keyword evidence="5" id="KW-1015">Disulfide bond</keyword>